<evidence type="ECO:0000313" key="3">
    <source>
        <dbReference type="Proteomes" id="UP000199473"/>
    </source>
</evidence>
<accession>A0A1I4DX96</accession>
<keyword evidence="3" id="KW-1185">Reference proteome</keyword>
<dbReference type="SUPFAM" id="SSF53474">
    <property type="entry name" value="alpha/beta-Hydrolases"/>
    <property type="match status" value="1"/>
</dbReference>
<dbReference type="RefSeq" id="WP_092962358.1">
    <property type="nucleotide sequence ID" value="NZ_FOSQ01000012.1"/>
</dbReference>
<dbReference type="InterPro" id="IPR050471">
    <property type="entry name" value="AB_hydrolase"/>
</dbReference>
<evidence type="ECO:0000259" key="1">
    <source>
        <dbReference type="Pfam" id="PF00561"/>
    </source>
</evidence>
<dbReference type="Proteomes" id="UP000199473">
    <property type="component" value="Unassembled WGS sequence"/>
</dbReference>
<dbReference type="Gene3D" id="3.40.50.1820">
    <property type="entry name" value="alpha/beta hydrolase"/>
    <property type="match status" value="1"/>
</dbReference>
<dbReference type="PRINTS" id="PR00111">
    <property type="entry name" value="ABHYDROLASE"/>
</dbReference>
<dbReference type="AlphaFoldDB" id="A0A1I4DX96"/>
<dbReference type="OrthoDB" id="9804723at2"/>
<dbReference type="InterPro" id="IPR000073">
    <property type="entry name" value="AB_hydrolase_1"/>
</dbReference>
<dbReference type="EMBL" id="FOSQ01000012">
    <property type="protein sequence ID" value="SFK96726.1"/>
    <property type="molecule type" value="Genomic_DNA"/>
</dbReference>
<protein>
    <submittedName>
        <fullName evidence="2">Pimeloyl-ACP methyl ester carboxylesterase</fullName>
    </submittedName>
</protein>
<dbReference type="PANTHER" id="PTHR43433:SF5">
    <property type="entry name" value="AB HYDROLASE-1 DOMAIN-CONTAINING PROTEIN"/>
    <property type="match status" value="1"/>
</dbReference>
<dbReference type="InterPro" id="IPR029058">
    <property type="entry name" value="AB_hydrolase_fold"/>
</dbReference>
<feature type="domain" description="AB hydrolase-1" evidence="1">
    <location>
        <begin position="25"/>
        <end position="156"/>
    </location>
</feature>
<proteinExistence type="predicted"/>
<organism evidence="2 3">
    <name type="scientific">Falsiroseomonas stagni DSM 19981</name>
    <dbReference type="NCBI Taxonomy" id="1123062"/>
    <lineage>
        <taxon>Bacteria</taxon>
        <taxon>Pseudomonadati</taxon>
        <taxon>Pseudomonadota</taxon>
        <taxon>Alphaproteobacteria</taxon>
        <taxon>Acetobacterales</taxon>
        <taxon>Roseomonadaceae</taxon>
        <taxon>Falsiroseomonas</taxon>
    </lineage>
</organism>
<name>A0A1I4DX96_9PROT</name>
<gene>
    <name evidence="2" type="ORF">SAMN02745775_112109</name>
</gene>
<sequence>MIRRGFTEIAEGQVHFRTAGTGGVPLVMMHASPGSAKLLEPLIGAFGQHRRVIACDTLGNGDSCVPGTKDTTIAYFADAHLRALDALGLDRFDLYGSHTGANIALEIAIAAPHRVRRLVLDGVSLYAPEERADMLVHYAPGVTLDQNGSQLSWIWNFVRDAYLFWPWYKRDAAHRRPLGLPSAEELHDKVVEVLKSARTYHLSYNAAIGYDKEPRLRLVGVPTLLACARSDMLFEYFDRVRSLMPQAEPLVTKGTGNPTAFAETIAAFQAFYERG</sequence>
<dbReference type="STRING" id="1123062.SAMN02745775_112109"/>
<dbReference type="PANTHER" id="PTHR43433">
    <property type="entry name" value="HYDROLASE, ALPHA/BETA FOLD FAMILY PROTEIN"/>
    <property type="match status" value="1"/>
</dbReference>
<dbReference type="Pfam" id="PF00561">
    <property type="entry name" value="Abhydrolase_1"/>
    <property type="match status" value="1"/>
</dbReference>
<reference evidence="2 3" key="1">
    <citation type="submission" date="2016-10" db="EMBL/GenBank/DDBJ databases">
        <authorList>
            <person name="de Groot N.N."/>
        </authorList>
    </citation>
    <scope>NUCLEOTIDE SEQUENCE [LARGE SCALE GENOMIC DNA]</scope>
    <source>
        <strain evidence="2 3">DSM 19981</strain>
    </source>
</reference>
<evidence type="ECO:0000313" key="2">
    <source>
        <dbReference type="EMBL" id="SFK96726.1"/>
    </source>
</evidence>